<feature type="region of interest" description="Disordered" evidence="1">
    <location>
        <begin position="546"/>
        <end position="594"/>
    </location>
</feature>
<feature type="region of interest" description="Disordered" evidence="1">
    <location>
        <begin position="303"/>
        <end position="372"/>
    </location>
</feature>
<dbReference type="RefSeq" id="XP_013900557.1">
    <property type="nucleotide sequence ID" value="XM_014045103.1"/>
</dbReference>
<dbReference type="SUPFAM" id="SSF55073">
    <property type="entry name" value="Nucleotide cyclase"/>
    <property type="match status" value="1"/>
</dbReference>
<sequence>MYANWSESVLRHSGFGEVRDATGALLFRGPRLKIGVCEGVPRCVMPDHAGRADYHGATVNQAARFMDAAAHGGMVVADVDLLRRVFATWRGDAESETVDVPAHSDVARAAAEVARRLSPDGDADEGGGGGGGGGGNSANGSGGGFLAHHEVEAVAEEDEADSTAGPAEGRAAALQAPAAPGAPSWPDGARSGRRASRLGAPSSLVSGVARAIGSGSVSGGGGSGGAGPARRTSSTAAMLDRLMQRPGAGVLGAAFGAAGGSGSSGAAPGGGRAASAVLAQQLSARSPASPLEAAAIAELQAAVAAEQQQHQRRQHRQHHHHQQQHQQRGGSATSDGPPALGSPVSGEGGAGWHGVEPSPPSSCGGAPGAASSDGGGVAGLGASVPVAHVRPRLLQTCASRFLCHDAFQLVPTEVHATYLGDWQFKGTGVIRMGAIAAVRLAGRPFPPGQPQGKGACVSIGDGALLEAASVPMPDLVSRLQSEHITHDTSRHILLLPYGSTSTKLGSARREDSFSGGASAQASAANLGHMQRLASLLLGRRGTPTGGAWGSAGGGSGGVGGGRIGSHSDAEGAAPPEGRAPGSGGGLGGGGLGRQPEVRRVHSAAPRLYAPGGPFGIGRGGPAGIDAMASAGHVAVGQA</sequence>
<feature type="compositionally biased region" description="Low complexity" evidence="1">
    <location>
        <begin position="164"/>
        <end position="182"/>
    </location>
</feature>
<reference evidence="2 3" key="1">
    <citation type="journal article" date="2013" name="BMC Genomics">
        <title>Reconstruction of the lipid metabolism for the microalga Monoraphidium neglectum from its genome sequence reveals characteristics suitable for biofuel production.</title>
        <authorList>
            <person name="Bogen C."/>
            <person name="Al-Dilaimi A."/>
            <person name="Albersmeier A."/>
            <person name="Wichmann J."/>
            <person name="Grundmann M."/>
            <person name="Rupp O."/>
            <person name="Lauersen K.J."/>
            <person name="Blifernez-Klassen O."/>
            <person name="Kalinowski J."/>
            <person name="Goesmann A."/>
            <person name="Mussgnug J.H."/>
            <person name="Kruse O."/>
        </authorList>
    </citation>
    <scope>NUCLEOTIDE SEQUENCE [LARGE SCALE GENOMIC DNA]</scope>
    <source>
        <strain evidence="2 3">SAG 48.87</strain>
    </source>
</reference>
<feature type="compositionally biased region" description="Gly residues" evidence="1">
    <location>
        <begin position="546"/>
        <end position="563"/>
    </location>
</feature>
<organism evidence="2 3">
    <name type="scientific">Monoraphidium neglectum</name>
    <dbReference type="NCBI Taxonomy" id="145388"/>
    <lineage>
        <taxon>Eukaryota</taxon>
        <taxon>Viridiplantae</taxon>
        <taxon>Chlorophyta</taxon>
        <taxon>core chlorophytes</taxon>
        <taxon>Chlorophyceae</taxon>
        <taxon>CS clade</taxon>
        <taxon>Sphaeropleales</taxon>
        <taxon>Selenastraceae</taxon>
        <taxon>Monoraphidium</taxon>
    </lineage>
</organism>
<dbReference type="GeneID" id="25739303"/>
<name>A0A0D2JR08_9CHLO</name>
<feature type="compositionally biased region" description="Low complexity" evidence="1">
    <location>
        <begin position="361"/>
        <end position="372"/>
    </location>
</feature>
<evidence type="ECO:0008006" key="4">
    <source>
        <dbReference type="Google" id="ProtNLM"/>
    </source>
</evidence>
<feature type="compositionally biased region" description="Gly residues" evidence="1">
    <location>
        <begin position="126"/>
        <end position="145"/>
    </location>
</feature>
<feature type="compositionally biased region" description="Low complexity" evidence="1">
    <location>
        <begin position="564"/>
        <end position="579"/>
    </location>
</feature>
<keyword evidence="3" id="KW-1185">Reference proteome</keyword>
<dbReference type="OrthoDB" id="551471at2759"/>
<dbReference type="InterPro" id="IPR029787">
    <property type="entry name" value="Nucleotide_cyclase"/>
</dbReference>
<dbReference type="KEGG" id="mng:MNEG_6427"/>
<dbReference type="AlphaFoldDB" id="A0A0D2JR08"/>
<accession>A0A0D2JR08</accession>
<evidence type="ECO:0000313" key="2">
    <source>
        <dbReference type="EMBL" id="KIZ01538.1"/>
    </source>
</evidence>
<gene>
    <name evidence="2" type="ORF">MNEG_6427</name>
</gene>
<feature type="region of interest" description="Disordered" evidence="1">
    <location>
        <begin position="115"/>
        <end position="202"/>
    </location>
</feature>
<proteinExistence type="predicted"/>
<protein>
    <recommendedName>
        <fullName evidence="4">Guanylate cyclase domain-containing protein</fullName>
    </recommendedName>
</protein>
<dbReference type="Proteomes" id="UP000054498">
    <property type="component" value="Unassembled WGS sequence"/>
</dbReference>
<evidence type="ECO:0000313" key="3">
    <source>
        <dbReference type="Proteomes" id="UP000054498"/>
    </source>
</evidence>
<feature type="compositionally biased region" description="Gly residues" evidence="1">
    <location>
        <begin position="580"/>
        <end position="592"/>
    </location>
</feature>
<evidence type="ECO:0000256" key="1">
    <source>
        <dbReference type="SAM" id="MobiDB-lite"/>
    </source>
</evidence>
<feature type="compositionally biased region" description="Basic residues" evidence="1">
    <location>
        <begin position="310"/>
        <end position="323"/>
    </location>
</feature>
<dbReference type="EMBL" id="KK101259">
    <property type="protein sequence ID" value="KIZ01538.1"/>
    <property type="molecule type" value="Genomic_DNA"/>
</dbReference>
<dbReference type="Gene3D" id="3.30.70.1230">
    <property type="entry name" value="Nucleotide cyclase"/>
    <property type="match status" value="1"/>
</dbReference>